<feature type="transmembrane region" description="Helical" evidence="6">
    <location>
        <begin position="309"/>
        <end position="330"/>
    </location>
</feature>
<evidence type="ECO:0000256" key="3">
    <source>
        <dbReference type="ARBA" id="ARBA00022692"/>
    </source>
</evidence>
<keyword evidence="2 6" id="KW-0813">Transport</keyword>
<keyword evidence="5 6" id="KW-0472">Membrane</keyword>
<feature type="transmembrane region" description="Helical" evidence="6">
    <location>
        <begin position="20"/>
        <end position="39"/>
    </location>
</feature>
<feature type="transmembrane region" description="Helical" evidence="6">
    <location>
        <begin position="363"/>
        <end position="382"/>
    </location>
</feature>
<sequence length="394" mass="39255">MPAPSAARGGERTRRIDRLGVLLCAIGGAGTALLPFLVFKANRIASGAPKGVWEALPPAGAAAFWSAVGGVAVVAVLVGSPKARLAASLAGVVALLGAVALGAAHLSPPGDRFARIAPGGGAWLLLLAVGLMATDALARLRPGPLARVLALAAAGAVAALMLKSGLFDSLSVLREYASRAEVFAREARQHVLLAGGSVAAAILAGAPLGAACHRSPRLRAAALPALNIVQTIPSIALFGILMAPLGYLGRAFPLAGDLGVRGIGAAPALVALFLYALLPLTANTALGLRQVSPAAVDAAYGMGMTRWQVLRGVEIPLALPVILTGVRIVLVQNIGLATVAALIGGGGLGTFVFQGVGQTAIDLVLLGAVPTVALAFSAAVLLDAAVDALRKAPA</sequence>
<keyword evidence="4 6" id="KW-1133">Transmembrane helix</keyword>
<evidence type="ECO:0000313" key="8">
    <source>
        <dbReference type="EMBL" id="XBO41678.1"/>
    </source>
</evidence>
<feature type="transmembrane region" description="Helical" evidence="6">
    <location>
        <begin position="263"/>
        <end position="288"/>
    </location>
</feature>
<comment type="similarity">
    <text evidence="6">Belongs to the binding-protein-dependent transport system permease family.</text>
</comment>
<dbReference type="AlphaFoldDB" id="A0AAU7JN04"/>
<evidence type="ECO:0000256" key="4">
    <source>
        <dbReference type="ARBA" id="ARBA00022989"/>
    </source>
</evidence>
<dbReference type="GO" id="GO:0005886">
    <property type="term" value="C:plasma membrane"/>
    <property type="evidence" value="ECO:0007669"/>
    <property type="project" value="UniProtKB-SubCell"/>
</dbReference>
<evidence type="ECO:0000259" key="7">
    <source>
        <dbReference type="PROSITE" id="PS50928"/>
    </source>
</evidence>
<dbReference type="CDD" id="cd06261">
    <property type="entry name" value="TM_PBP2"/>
    <property type="match status" value="1"/>
</dbReference>
<dbReference type="InterPro" id="IPR051204">
    <property type="entry name" value="ABC_transp_perm/SBD"/>
</dbReference>
<dbReference type="PROSITE" id="PS50928">
    <property type="entry name" value="ABC_TM1"/>
    <property type="match status" value="1"/>
</dbReference>
<dbReference type="InterPro" id="IPR035906">
    <property type="entry name" value="MetI-like_sf"/>
</dbReference>
<keyword evidence="3 6" id="KW-0812">Transmembrane</keyword>
<feature type="domain" description="ABC transmembrane type-1" evidence="7">
    <location>
        <begin position="187"/>
        <end position="382"/>
    </location>
</feature>
<dbReference type="RefSeq" id="WP_406858523.1">
    <property type="nucleotide sequence ID" value="NZ_CP157484.1"/>
</dbReference>
<dbReference type="EMBL" id="CP157484">
    <property type="protein sequence ID" value="XBO41678.1"/>
    <property type="molecule type" value="Genomic_DNA"/>
</dbReference>
<proteinExistence type="inferred from homology"/>
<dbReference type="PANTHER" id="PTHR30177:SF30">
    <property type="entry name" value="GLYCINE BETAINE UPTAKE SYSTEM PERMEASE PROTEIN YEHY"/>
    <property type="match status" value="1"/>
</dbReference>
<comment type="subcellular location">
    <subcellularLocation>
        <location evidence="1 6">Cell membrane</location>
        <topology evidence="1 6">Multi-pass membrane protein</topology>
    </subcellularLocation>
</comment>
<dbReference type="InterPro" id="IPR000515">
    <property type="entry name" value="MetI-like"/>
</dbReference>
<accession>A0AAU7JN04</accession>
<dbReference type="SUPFAM" id="SSF161098">
    <property type="entry name" value="MetI-like"/>
    <property type="match status" value="1"/>
</dbReference>
<feature type="transmembrane region" description="Helical" evidence="6">
    <location>
        <begin position="145"/>
        <end position="167"/>
    </location>
</feature>
<dbReference type="GO" id="GO:0031460">
    <property type="term" value="P:glycine betaine transport"/>
    <property type="evidence" value="ECO:0007669"/>
    <property type="project" value="TreeGrafter"/>
</dbReference>
<feature type="transmembrane region" description="Helical" evidence="6">
    <location>
        <begin position="59"/>
        <end position="78"/>
    </location>
</feature>
<feature type="transmembrane region" description="Helical" evidence="6">
    <location>
        <begin position="220"/>
        <end position="243"/>
    </location>
</feature>
<dbReference type="GO" id="GO:0055085">
    <property type="term" value="P:transmembrane transport"/>
    <property type="evidence" value="ECO:0007669"/>
    <property type="project" value="InterPro"/>
</dbReference>
<feature type="transmembrane region" description="Helical" evidence="6">
    <location>
        <begin position="85"/>
        <end position="107"/>
    </location>
</feature>
<dbReference type="Pfam" id="PF00528">
    <property type="entry name" value="BPD_transp_1"/>
    <property type="match status" value="1"/>
</dbReference>
<organism evidence="8">
    <name type="scientific">Alsobacter sp. KACC 23698</name>
    <dbReference type="NCBI Taxonomy" id="3149229"/>
    <lineage>
        <taxon>Bacteria</taxon>
        <taxon>Pseudomonadati</taxon>
        <taxon>Pseudomonadota</taxon>
        <taxon>Alphaproteobacteria</taxon>
        <taxon>Hyphomicrobiales</taxon>
        <taxon>Alsobacteraceae</taxon>
        <taxon>Alsobacter</taxon>
    </lineage>
</organism>
<evidence type="ECO:0000256" key="1">
    <source>
        <dbReference type="ARBA" id="ARBA00004651"/>
    </source>
</evidence>
<name>A0AAU7JN04_9HYPH</name>
<evidence type="ECO:0000256" key="2">
    <source>
        <dbReference type="ARBA" id="ARBA00022448"/>
    </source>
</evidence>
<feature type="transmembrane region" description="Helical" evidence="6">
    <location>
        <begin position="187"/>
        <end position="208"/>
    </location>
</feature>
<feature type="transmembrane region" description="Helical" evidence="6">
    <location>
        <begin position="113"/>
        <end position="133"/>
    </location>
</feature>
<feature type="transmembrane region" description="Helical" evidence="6">
    <location>
        <begin position="336"/>
        <end position="356"/>
    </location>
</feature>
<evidence type="ECO:0000256" key="6">
    <source>
        <dbReference type="RuleBase" id="RU363032"/>
    </source>
</evidence>
<dbReference type="Gene3D" id="1.10.3720.10">
    <property type="entry name" value="MetI-like"/>
    <property type="match status" value="1"/>
</dbReference>
<protein>
    <submittedName>
        <fullName evidence="8">ABC transporter permease</fullName>
    </submittedName>
</protein>
<dbReference type="PANTHER" id="PTHR30177">
    <property type="entry name" value="GLYCINE BETAINE/L-PROLINE TRANSPORT SYSTEM PERMEASE PROTEIN PROW"/>
    <property type="match status" value="1"/>
</dbReference>
<reference evidence="8" key="1">
    <citation type="submission" date="2024-05" db="EMBL/GenBank/DDBJ databases">
        <authorList>
            <person name="Kim S."/>
            <person name="Heo J."/>
            <person name="Choi H."/>
            <person name="Choi Y."/>
            <person name="Kwon S.-W."/>
            <person name="Kim Y."/>
        </authorList>
    </citation>
    <scope>NUCLEOTIDE SEQUENCE</scope>
    <source>
        <strain evidence="8">KACC 23698</strain>
    </source>
</reference>
<gene>
    <name evidence="8" type="ORF">ABEG18_03610</name>
</gene>
<evidence type="ECO:0000256" key="5">
    <source>
        <dbReference type="ARBA" id="ARBA00023136"/>
    </source>
</evidence>